<evidence type="ECO:0000259" key="1">
    <source>
        <dbReference type="Pfam" id="PF21780"/>
    </source>
</evidence>
<organism evidence="2 3">
    <name type="scientific">Candidatus Nomurabacteria bacterium RIFCSPLOWO2_01_FULL_42_17</name>
    <dbReference type="NCBI Taxonomy" id="1801780"/>
    <lineage>
        <taxon>Bacteria</taxon>
        <taxon>Candidatus Nomuraibacteriota</taxon>
    </lineage>
</organism>
<dbReference type="STRING" id="1801780.A2917_02785"/>
<dbReference type="InterPro" id="IPR049240">
    <property type="entry name" value="DUF6875"/>
</dbReference>
<protein>
    <recommendedName>
        <fullName evidence="1">DUF6875 domain-containing protein</fullName>
    </recommendedName>
</protein>
<name>A0A1F6XMP7_9BACT</name>
<sequence length="250" mass="28647">MIFHKGNMNVLEFRSKNIPNVSGFRKYIAEVSSRFCPYIDPSMLKEEMAYTVVSSDTEDKLLAERIVFTSGYIMSELLRHQRRIANLKQRPPLLCENVIFLFPRIDDALSKEILAWPHWVLKCRYTQVGVLFGKFWKGAVEQGKNGRDLPIPPCNLFSIRENVRARDPKFFEKAEWLLPSLESANDVNQNVFNDLIVYQDTLGAFCAEPTSSSFDGISGALTQSNFYAKAKELSKQELAKHKQNENNAKN</sequence>
<dbReference type="EMBL" id="MFVE01000005">
    <property type="protein sequence ID" value="OGI95460.1"/>
    <property type="molecule type" value="Genomic_DNA"/>
</dbReference>
<dbReference type="AlphaFoldDB" id="A0A1F6XMP7"/>
<reference evidence="2 3" key="1">
    <citation type="journal article" date="2016" name="Nat. Commun.">
        <title>Thousands of microbial genomes shed light on interconnected biogeochemical processes in an aquifer system.</title>
        <authorList>
            <person name="Anantharaman K."/>
            <person name="Brown C.T."/>
            <person name="Hug L.A."/>
            <person name="Sharon I."/>
            <person name="Castelle C.J."/>
            <person name="Probst A.J."/>
            <person name="Thomas B.C."/>
            <person name="Singh A."/>
            <person name="Wilkins M.J."/>
            <person name="Karaoz U."/>
            <person name="Brodie E.L."/>
            <person name="Williams K.H."/>
            <person name="Hubbard S.S."/>
            <person name="Banfield J.F."/>
        </authorList>
    </citation>
    <scope>NUCLEOTIDE SEQUENCE [LARGE SCALE GENOMIC DNA]</scope>
</reference>
<accession>A0A1F6XMP7</accession>
<feature type="domain" description="DUF6875" evidence="1">
    <location>
        <begin position="35"/>
        <end position="174"/>
    </location>
</feature>
<evidence type="ECO:0000313" key="3">
    <source>
        <dbReference type="Proteomes" id="UP000178104"/>
    </source>
</evidence>
<evidence type="ECO:0000313" key="2">
    <source>
        <dbReference type="EMBL" id="OGI95460.1"/>
    </source>
</evidence>
<gene>
    <name evidence="2" type="ORF">A2917_02785</name>
</gene>
<comment type="caution">
    <text evidence="2">The sequence shown here is derived from an EMBL/GenBank/DDBJ whole genome shotgun (WGS) entry which is preliminary data.</text>
</comment>
<dbReference type="Pfam" id="PF21780">
    <property type="entry name" value="DUF6875"/>
    <property type="match status" value="1"/>
</dbReference>
<dbReference type="Proteomes" id="UP000178104">
    <property type="component" value="Unassembled WGS sequence"/>
</dbReference>
<proteinExistence type="predicted"/>